<evidence type="ECO:0000256" key="1">
    <source>
        <dbReference type="SAM" id="Phobius"/>
    </source>
</evidence>
<dbReference type="Proteomes" id="UP000051886">
    <property type="component" value="Unassembled WGS sequence"/>
</dbReference>
<gene>
    <name evidence="2" type="ORF">IV66_GL001041</name>
</gene>
<evidence type="ECO:0000313" key="2">
    <source>
        <dbReference type="EMBL" id="KRN95597.1"/>
    </source>
</evidence>
<reference evidence="2 3" key="1">
    <citation type="journal article" date="2015" name="Genome Announc.">
        <title>Expanding the biotechnology potential of lactobacilli through comparative genomics of 213 strains and associated genera.</title>
        <authorList>
            <person name="Sun Z."/>
            <person name="Harris H.M."/>
            <person name="McCann A."/>
            <person name="Guo C."/>
            <person name="Argimon S."/>
            <person name="Zhang W."/>
            <person name="Yang X."/>
            <person name="Jeffery I.B."/>
            <person name="Cooney J.C."/>
            <person name="Kagawa T.F."/>
            <person name="Liu W."/>
            <person name="Song Y."/>
            <person name="Salvetti E."/>
            <person name="Wrobel A."/>
            <person name="Rasinkangas P."/>
            <person name="Parkhill J."/>
            <person name="Rea M.C."/>
            <person name="O'Sullivan O."/>
            <person name="Ritari J."/>
            <person name="Douillard F.P."/>
            <person name="Paul Ross R."/>
            <person name="Yang R."/>
            <person name="Briner A.E."/>
            <person name="Felis G.E."/>
            <person name="de Vos W.M."/>
            <person name="Barrangou R."/>
            <person name="Klaenhammer T.R."/>
            <person name="Caufield P.W."/>
            <person name="Cui Y."/>
            <person name="Zhang H."/>
            <person name="O'Toole P.W."/>
        </authorList>
    </citation>
    <scope>NUCLEOTIDE SEQUENCE [LARGE SCALE GENOMIC DNA]</scope>
    <source>
        <strain evidence="2 3">NBRC 103219</strain>
    </source>
</reference>
<accession>A0A0R2LA68</accession>
<dbReference type="EMBL" id="JQCN01000070">
    <property type="protein sequence ID" value="KRN95597.1"/>
    <property type="molecule type" value="Genomic_DNA"/>
</dbReference>
<dbReference type="AlphaFoldDB" id="A0A0R2LA68"/>
<protein>
    <submittedName>
        <fullName evidence="2">Uncharacterized protein</fullName>
    </submittedName>
</protein>
<proteinExistence type="predicted"/>
<keyword evidence="1" id="KW-0812">Transmembrane</keyword>
<sequence>MGKIDPSEAYSNNLLSDMIFQKNYISYSLYSDLLTGRYQIKNLCLTQKGKVELALALEQQKEIDNNNTKIIVLLIGLIIGIITGNLIQ</sequence>
<organism evidence="2 3">
    <name type="scientific">Ligilactobacillus pobuzihii</name>
    <dbReference type="NCBI Taxonomy" id="449659"/>
    <lineage>
        <taxon>Bacteria</taxon>
        <taxon>Bacillati</taxon>
        <taxon>Bacillota</taxon>
        <taxon>Bacilli</taxon>
        <taxon>Lactobacillales</taxon>
        <taxon>Lactobacillaceae</taxon>
        <taxon>Ligilactobacillus</taxon>
    </lineage>
</organism>
<feature type="transmembrane region" description="Helical" evidence="1">
    <location>
        <begin position="70"/>
        <end position="87"/>
    </location>
</feature>
<keyword evidence="1" id="KW-1133">Transmembrane helix</keyword>
<dbReference type="PATRIC" id="fig|449659.4.peg.1050"/>
<evidence type="ECO:0000313" key="3">
    <source>
        <dbReference type="Proteomes" id="UP000051886"/>
    </source>
</evidence>
<name>A0A0R2LA68_9LACO</name>
<comment type="caution">
    <text evidence="2">The sequence shown here is derived from an EMBL/GenBank/DDBJ whole genome shotgun (WGS) entry which is preliminary data.</text>
</comment>
<keyword evidence="3" id="KW-1185">Reference proteome</keyword>
<keyword evidence="1" id="KW-0472">Membrane</keyword>